<dbReference type="SUPFAM" id="SSF56281">
    <property type="entry name" value="Metallo-hydrolase/oxidoreductase"/>
    <property type="match status" value="1"/>
</dbReference>
<dbReference type="EMBL" id="CAJOBE010001076">
    <property type="protein sequence ID" value="CAF3712298.1"/>
    <property type="molecule type" value="Genomic_DNA"/>
</dbReference>
<dbReference type="EMBL" id="CAJNOO010004678">
    <property type="protein sequence ID" value="CAF1390047.1"/>
    <property type="molecule type" value="Genomic_DNA"/>
</dbReference>
<evidence type="ECO:0000313" key="10">
    <source>
        <dbReference type="Proteomes" id="UP000663870"/>
    </source>
</evidence>
<dbReference type="OrthoDB" id="9971335at2759"/>
<dbReference type="EMBL" id="CAJNOL010017391">
    <property type="protein sequence ID" value="CAF1678284.1"/>
    <property type="molecule type" value="Genomic_DNA"/>
</dbReference>
<evidence type="ECO:0000313" key="6">
    <source>
        <dbReference type="EMBL" id="CAF3712298.1"/>
    </source>
</evidence>
<evidence type="ECO:0000313" key="7">
    <source>
        <dbReference type="EMBL" id="CAF3819497.1"/>
    </source>
</evidence>
<dbReference type="EMBL" id="CAJNOH010015468">
    <property type="protein sequence ID" value="CAF1563775.1"/>
    <property type="molecule type" value="Genomic_DNA"/>
</dbReference>
<comment type="caution">
    <text evidence="7">The sequence shown here is derived from an EMBL/GenBank/DDBJ whole genome shotgun (WGS) entry which is preliminary data.</text>
</comment>
<dbReference type="EMBL" id="CAJNOU010006317">
    <property type="protein sequence ID" value="CAF1502111.1"/>
    <property type="molecule type" value="Genomic_DNA"/>
</dbReference>
<evidence type="ECO:0000313" key="5">
    <source>
        <dbReference type="EMBL" id="CAF1678284.1"/>
    </source>
</evidence>
<dbReference type="Proteomes" id="UP000663874">
    <property type="component" value="Unassembled WGS sequence"/>
</dbReference>
<reference evidence="7" key="1">
    <citation type="submission" date="2021-02" db="EMBL/GenBank/DDBJ databases">
        <authorList>
            <person name="Nowell W R."/>
        </authorList>
    </citation>
    <scope>NUCLEOTIDE SEQUENCE</scope>
</reference>
<feature type="domain" description="Metallo-beta-lactamase" evidence="1">
    <location>
        <begin position="57"/>
        <end position="256"/>
    </location>
</feature>
<organism evidence="7 9">
    <name type="scientific">Rotaria sordida</name>
    <dbReference type="NCBI Taxonomy" id="392033"/>
    <lineage>
        <taxon>Eukaryota</taxon>
        <taxon>Metazoa</taxon>
        <taxon>Spiralia</taxon>
        <taxon>Gnathifera</taxon>
        <taxon>Rotifera</taxon>
        <taxon>Eurotatoria</taxon>
        <taxon>Bdelloidea</taxon>
        <taxon>Philodinida</taxon>
        <taxon>Philodinidae</taxon>
        <taxon>Rotaria</taxon>
    </lineage>
</organism>
<dbReference type="EMBL" id="CAJOBD010001639">
    <property type="protein sequence ID" value="CAF3819497.1"/>
    <property type="molecule type" value="Genomic_DNA"/>
</dbReference>
<dbReference type="Proteomes" id="UP000663882">
    <property type="component" value="Unassembled WGS sequence"/>
</dbReference>
<accession>A0A819CGJ9</accession>
<name>A0A819CGJ9_9BILA</name>
<dbReference type="PANTHER" id="PTHR42663:SF6">
    <property type="entry name" value="HYDROLASE C777.06C-RELATED"/>
    <property type="match status" value="1"/>
</dbReference>
<sequence length="292" mass="33427">MTTNNIEILLLGTAQDGGMPQIRCQCKNCSAVHDGKISQQYTVSLAIIDRNTNQVWLIDCSPDFRAQCTLLQNHFGLNNSFKLEGIFLTHLHMGHYVGLFQFGRETIDWKGLKIYGTESVCQFFQTNQPWSTYIQIGNFLINPLLPQTEIQLSTNLFIKSQLVPHRAEFSDTVGYFIRGPSRNIFYCPDVDSWEHGWSNENGLLPIDIVKNVDQAFLDATFFSSDELPNRNIDEIPHPTVLQTLEKFKGLENKITLIHFNHSNPLYDKQSKQREQCNQLGINIGIQGRVYEI</sequence>
<dbReference type="Proteomes" id="UP000663870">
    <property type="component" value="Unassembled WGS sequence"/>
</dbReference>
<evidence type="ECO:0000313" key="3">
    <source>
        <dbReference type="EMBL" id="CAF1502111.1"/>
    </source>
</evidence>
<evidence type="ECO:0000313" key="8">
    <source>
        <dbReference type="EMBL" id="CAF3954898.1"/>
    </source>
</evidence>
<dbReference type="AlphaFoldDB" id="A0A819CGJ9"/>
<dbReference type="Proteomes" id="UP000663836">
    <property type="component" value="Unassembled WGS sequence"/>
</dbReference>
<dbReference type="Proteomes" id="UP000663854">
    <property type="component" value="Unassembled WGS sequence"/>
</dbReference>
<dbReference type="Proteomes" id="UP000663889">
    <property type="component" value="Unassembled WGS sequence"/>
</dbReference>
<keyword evidence="10" id="KW-1185">Reference proteome</keyword>
<dbReference type="EMBL" id="CAJOAX010005627">
    <property type="protein sequence ID" value="CAF3954898.1"/>
    <property type="molecule type" value="Genomic_DNA"/>
</dbReference>
<dbReference type="Pfam" id="PF12706">
    <property type="entry name" value="Lactamase_B_2"/>
    <property type="match status" value="1"/>
</dbReference>
<protein>
    <recommendedName>
        <fullName evidence="1">Metallo-beta-lactamase domain-containing protein</fullName>
    </recommendedName>
</protein>
<dbReference type="PANTHER" id="PTHR42663">
    <property type="entry name" value="HYDROLASE C777.06C-RELATED-RELATED"/>
    <property type="match status" value="1"/>
</dbReference>
<proteinExistence type="predicted"/>
<dbReference type="Gene3D" id="3.60.15.10">
    <property type="entry name" value="Ribonuclease Z/Hydroxyacylglutathione hydrolase-like"/>
    <property type="match status" value="1"/>
</dbReference>
<evidence type="ECO:0000313" key="9">
    <source>
        <dbReference type="Proteomes" id="UP000663836"/>
    </source>
</evidence>
<evidence type="ECO:0000313" key="2">
    <source>
        <dbReference type="EMBL" id="CAF1390047.1"/>
    </source>
</evidence>
<dbReference type="Proteomes" id="UP000663823">
    <property type="component" value="Unassembled WGS sequence"/>
</dbReference>
<evidence type="ECO:0000259" key="1">
    <source>
        <dbReference type="Pfam" id="PF12706"/>
    </source>
</evidence>
<evidence type="ECO:0000313" key="4">
    <source>
        <dbReference type="EMBL" id="CAF1563775.1"/>
    </source>
</evidence>
<gene>
    <name evidence="6" type="ORF">FNK824_LOCUS9907</name>
    <name evidence="7" type="ORF">JBS370_LOCUS16368</name>
    <name evidence="5" type="ORF">JXQ802_LOCUS58729</name>
    <name evidence="8" type="ORF">OTI717_LOCUS26582</name>
    <name evidence="4" type="ORF">PYM288_LOCUS42088</name>
    <name evidence="2" type="ORF">RFH988_LOCUS34304</name>
    <name evidence="3" type="ORF">SEV965_LOCUS36125</name>
</gene>
<dbReference type="InterPro" id="IPR036866">
    <property type="entry name" value="RibonucZ/Hydroxyglut_hydro"/>
</dbReference>
<dbReference type="InterPro" id="IPR001279">
    <property type="entry name" value="Metallo-B-lactamas"/>
</dbReference>